<organism evidence="3 4">
    <name type="scientific">Penicillium citrinum</name>
    <dbReference type="NCBI Taxonomy" id="5077"/>
    <lineage>
        <taxon>Eukaryota</taxon>
        <taxon>Fungi</taxon>
        <taxon>Dikarya</taxon>
        <taxon>Ascomycota</taxon>
        <taxon>Pezizomycotina</taxon>
        <taxon>Eurotiomycetes</taxon>
        <taxon>Eurotiomycetidae</taxon>
        <taxon>Eurotiales</taxon>
        <taxon>Aspergillaceae</taxon>
        <taxon>Penicillium</taxon>
    </lineage>
</organism>
<reference evidence="3" key="1">
    <citation type="submission" date="2022-11" db="EMBL/GenBank/DDBJ databases">
        <authorList>
            <person name="Petersen C."/>
        </authorList>
    </citation>
    <scope>NUCLEOTIDE SEQUENCE</scope>
    <source>
        <strain evidence="3">IBT 23319</strain>
    </source>
</reference>
<sequence length="213" mass="24776">MSTLFLMILYVLYLALDPVWIGINCLVLLIRNPKIVTSSIRNVLRNINNVLDKHLTRLESKLTATKCVTTRDPDTNDSAPEPEDPFEIARRERHIRQTRLATMKAELQAHVRKRRHEKRLNEARRLSQLKKHRAQVVQTLKLAYAARKRAEKRNEKLQARALKSRAREARRNAKLERHRAATIRKQAREARKKKGNDLDSVSGNYSSDARYVA</sequence>
<proteinExistence type="predicted"/>
<dbReference type="RefSeq" id="XP_056502267.1">
    <property type="nucleotide sequence ID" value="XM_056642855.1"/>
</dbReference>
<evidence type="ECO:0000313" key="4">
    <source>
        <dbReference type="Proteomes" id="UP001147733"/>
    </source>
</evidence>
<dbReference type="GeneID" id="81382022"/>
<evidence type="ECO:0000256" key="1">
    <source>
        <dbReference type="SAM" id="MobiDB-lite"/>
    </source>
</evidence>
<dbReference type="AlphaFoldDB" id="A0A9W9P3Q1"/>
<feature type="transmembrane region" description="Helical" evidence="2">
    <location>
        <begin position="6"/>
        <end position="30"/>
    </location>
</feature>
<feature type="compositionally biased region" description="Basic and acidic residues" evidence="1">
    <location>
        <begin position="165"/>
        <end position="179"/>
    </location>
</feature>
<keyword evidence="2" id="KW-0812">Transmembrane</keyword>
<name>A0A9W9P3Q1_PENCI</name>
<reference evidence="3" key="2">
    <citation type="journal article" date="2023" name="IMA Fungus">
        <title>Comparative genomic study of the Penicillium genus elucidates a diverse pangenome and 15 lateral gene transfer events.</title>
        <authorList>
            <person name="Petersen C."/>
            <person name="Sorensen T."/>
            <person name="Nielsen M.R."/>
            <person name="Sondergaard T.E."/>
            <person name="Sorensen J.L."/>
            <person name="Fitzpatrick D.A."/>
            <person name="Frisvad J.C."/>
            <person name="Nielsen K.L."/>
        </authorList>
    </citation>
    <scope>NUCLEOTIDE SEQUENCE</scope>
    <source>
        <strain evidence="3">IBT 23319</strain>
    </source>
</reference>
<dbReference type="Proteomes" id="UP001147733">
    <property type="component" value="Unassembled WGS sequence"/>
</dbReference>
<gene>
    <name evidence="3" type="ORF">N7469_003935</name>
</gene>
<dbReference type="EMBL" id="JAPQKT010000003">
    <property type="protein sequence ID" value="KAJ5234767.1"/>
    <property type="molecule type" value="Genomic_DNA"/>
</dbReference>
<keyword evidence="4" id="KW-1185">Reference proteome</keyword>
<protein>
    <submittedName>
        <fullName evidence="3">Uncharacterized protein</fullName>
    </submittedName>
</protein>
<keyword evidence="2" id="KW-1133">Transmembrane helix</keyword>
<comment type="caution">
    <text evidence="3">The sequence shown here is derived from an EMBL/GenBank/DDBJ whole genome shotgun (WGS) entry which is preliminary data.</text>
</comment>
<evidence type="ECO:0000313" key="3">
    <source>
        <dbReference type="EMBL" id="KAJ5234767.1"/>
    </source>
</evidence>
<feature type="region of interest" description="Disordered" evidence="1">
    <location>
        <begin position="160"/>
        <end position="213"/>
    </location>
</feature>
<evidence type="ECO:0000256" key="2">
    <source>
        <dbReference type="SAM" id="Phobius"/>
    </source>
</evidence>
<accession>A0A9W9P3Q1</accession>
<keyword evidence="2" id="KW-0472">Membrane</keyword>